<proteinExistence type="predicted"/>
<keyword evidence="1" id="KW-0812">Transmembrane</keyword>
<feature type="transmembrane region" description="Helical" evidence="1">
    <location>
        <begin position="335"/>
        <end position="358"/>
    </location>
</feature>
<reference evidence="2" key="1">
    <citation type="journal article" date="2020" name="Stud. Mycol.">
        <title>101 Dothideomycetes genomes: a test case for predicting lifestyles and emergence of pathogens.</title>
        <authorList>
            <person name="Haridas S."/>
            <person name="Albert R."/>
            <person name="Binder M."/>
            <person name="Bloem J."/>
            <person name="Labutti K."/>
            <person name="Salamov A."/>
            <person name="Andreopoulos B."/>
            <person name="Baker S."/>
            <person name="Barry K."/>
            <person name="Bills G."/>
            <person name="Bluhm B."/>
            <person name="Cannon C."/>
            <person name="Castanera R."/>
            <person name="Culley D."/>
            <person name="Daum C."/>
            <person name="Ezra D."/>
            <person name="Gonzalez J."/>
            <person name="Henrissat B."/>
            <person name="Kuo A."/>
            <person name="Liang C."/>
            <person name="Lipzen A."/>
            <person name="Lutzoni F."/>
            <person name="Magnuson J."/>
            <person name="Mondo S."/>
            <person name="Nolan M."/>
            <person name="Ohm R."/>
            <person name="Pangilinan J."/>
            <person name="Park H.-J."/>
            <person name="Ramirez L."/>
            <person name="Alfaro M."/>
            <person name="Sun H."/>
            <person name="Tritt A."/>
            <person name="Yoshinaga Y."/>
            <person name="Zwiers L.-H."/>
            <person name="Turgeon B."/>
            <person name="Goodwin S."/>
            <person name="Spatafora J."/>
            <person name="Crous P."/>
            <person name="Grigoriev I."/>
        </authorList>
    </citation>
    <scope>NUCLEOTIDE SEQUENCE</scope>
    <source>
        <strain evidence="2">CBS 122368</strain>
    </source>
</reference>
<keyword evidence="1" id="KW-1133">Transmembrane helix</keyword>
<keyword evidence="3" id="KW-1185">Reference proteome</keyword>
<keyword evidence="1" id="KW-0472">Membrane</keyword>
<dbReference type="Proteomes" id="UP000800094">
    <property type="component" value="Unassembled WGS sequence"/>
</dbReference>
<evidence type="ECO:0000313" key="3">
    <source>
        <dbReference type="Proteomes" id="UP000800094"/>
    </source>
</evidence>
<organism evidence="2 3">
    <name type="scientific">Trematosphaeria pertusa</name>
    <dbReference type="NCBI Taxonomy" id="390896"/>
    <lineage>
        <taxon>Eukaryota</taxon>
        <taxon>Fungi</taxon>
        <taxon>Dikarya</taxon>
        <taxon>Ascomycota</taxon>
        <taxon>Pezizomycotina</taxon>
        <taxon>Dothideomycetes</taxon>
        <taxon>Pleosporomycetidae</taxon>
        <taxon>Pleosporales</taxon>
        <taxon>Massarineae</taxon>
        <taxon>Trematosphaeriaceae</taxon>
        <taxon>Trematosphaeria</taxon>
    </lineage>
</organism>
<dbReference type="EMBL" id="ML987206">
    <property type="protein sequence ID" value="KAF2243083.1"/>
    <property type="molecule type" value="Genomic_DNA"/>
</dbReference>
<evidence type="ECO:0000256" key="1">
    <source>
        <dbReference type="SAM" id="Phobius"/>
    </source>
</evidence>
<dbReference type="Gene3D" id="1.20.58.340">
    <property type="entry name" value="Magnesium transport protein CorA, transmembrane region"/>
    <property type="match status" value="1"/>
</dbReference>
<sequence>MSAARDCSFDRAWLNEPGIFEPSDEHLYVEIKEVNAKVSYSEEPKSGEELPALCATATDPNARWALRLLITTRVYHRNSRRHVPYSTKMIDAFGKHWRISALCFGDRSSCSMPFNPVPCNPSWSGFMVRWIYSLPFTCTFCIAHNSSTKTTYAVCYGPDRTDKTAFLARLKRAKNDAFQPFLAPLIMTDLTLAGLERFSHTIYDDHIPVREAMGCNMYFQLAQDYVAPDLTEMPRRLTALANAVASNTSAMLHTAGVIEHMSEQIEQSHDVDDAEAALIVQMRDRLMLMRQIVANTKRRNEYIKESVKAQVQMVYALLAQKDNELNRRYGADMRVIAVVTLLFLPGTFVATLFSASFWDFSPANRGSVVSEWVWLYWIITIALTVAVLAVWRTHPRLRKRKPWRAAGADEESGKKDD</sequence>
<gene>
    <name evidence="2" type="ORF">BU26DRAFT_609780</name>
</gene>
<evidence type="ECO:0000313" key="2">
    <source>
        <dbReference type="EMBL" id="KAF2243083.1"/>
    </source>
</evidence>
<accession>A0A6A6HZM8</accession>
<protein>
    <submittedName>
        <fullName evidence="2">Uncharacterized protein</fullName>
    </submittedName>
</protein>
<dbReference type="GeneID" id="54589278"/>
<feature type="transmembrane region" description="Helical" evidence="1">
    <location>
        <begin position="373"/>
        <end position="391"/>
    </location>
</feature>
<dbReference type="RefSeq" id="XP_033678087.1">
    <property type="nucleotide sequence ID" value="XM_033835948.1"/>
</dbReference>
<name>A0A6A6HZM8_9PLEO</name>
<dbReference type="OrthoDB" id="2830640at2759"/>
<dbReference type="AlphaFoldDB" id="A0A6A6HZM8"/>